<gene>
    <name evidence="1" type="ORF">MGALJ_39610</name>
</gene>
<keyword evidence="2" id="KW-1185">Reference proteome</keyword>
<dbReference type="Proteomes" id="UP000465785">
    <property type="component" value="Chromosome"/>
</dbReference>
<protein>
    <submittedName>
        <fullName evidence="1">Uncharacterized protein</fullName>
    </submittedName>
</protein>
<dbReference type="AlphaFoldDB" id="A0A9W4BHE3"/>
<dbReference type="EMBL" id="AP022601">
    <property type="protein sequence ID" value="BBY94292.1"/>
    <property type="molecule type" value="Genomic_DNA"/>
</dbReference>
<accession>A0A9W4BHE3</accession>
<organism evidence="1 2">
    <name type="scientific">Mycobacterium gallinarum</name>
    <dbReference type="NCBI Taxonomy" id="39689"/>
    <lineage>
        <taxon>Bacteria</taxon>
        <taxon>Bacillati</taxon>
        <taxon>Actinomycetota</taxon>
        <taxon>Actinomycetes</taxon>
        <taxon>Mycobacteriales</taxon>
        <taxon>Mycobacteriaceae</taxon>
        <taxon>Mycobacterium</taxon>
    </lineage>
</organism>
<dbReference type="KEGG" id="mgau:MGALJ_39610"/>
<name>A0A9W4BHE3_9MYCO</name>
<reference evidence="1 2" key="1">
    <citation type="journal article" date="2019" name="Emerg. Microbes Infect.">
        <title>Comprehensive subspecies identification of 175 nontuberculous mycobacteria species based on 7547 genomic profiles.</title>
        <authorList>
            <person name="Matsumoto Y."/>
            <person name="Kinjo T."/>
            <person name="Motooka D."/>
            <person name="Nabeya D."/>
            <person name="Jung N."/>
            <person name="Uechi K."/>
            <person name="Horii T."/>
            <person name="Iida T."/>
            <person name="Fujita J."/>
            <person name="Nakamura S."/>
        </authorList>
    </citation>
    <scope>NUCLEOTIDE SEQUENCE [LARGE SCALE GENOMIC DNA]</scope>
    <source>
        <strain evidence="1 2">JCM 6399</strain>
    </source>
</reference>
<proteinExistence type="predicted"/>
<evidence type="ECO:0000313" key="2">
    <source>
        <dbReference type="Proteomes" id="UP000465785"/>
    </source>
</evidence>
<sequence>MVTSCFLSLSWEGIMPAPNPQDPLDDPISRFVAAVNEFLAIKADVDPLPRQPRTQNPIDDLMRNWEEFKRHLRRCYEAMVGAQPEVAQRLEQIISVGNEIKALTDDPNIVSPVDGVVMRAIDERAEIGNFIPRLANATSFPTVMSMIGELAGVGKRTVTRRKEIAAKLNDLTAYFLLRPPPRESA</sequence>
<evidence type="ECO:0000313" key="1">
    <source>
        <dbReference type="EMBL" id="BBY94292.1"/>
    </source>
</evidence>